<comment type="subcellular location">
    <subcellularLocation>
        <location evidence="1">Cell membrane</location>
        <topology evidence="1">Multi-pass membrane protein</topology>
    </subcellularLocation>
</comment>
<evidence type="ECO:0000313" key="8">
    <source>
        <dbReference type="EMBL" id="AVR47523.1"/>
    </source>
</evidence>
<evidence type="ECO:0000256" key="3">
    <source>
        <dbReference type="ARBA" id="ARBA00022475"/>
    </source>
</evidence>
<dbReference type="Pfam" id="PF07681">
    <property type="entry name" value="DoxX"/>
    <property type="match status" value="1"/>
</dbReference>
<evidence type="ECO:0000256" key="6">
    <source>
        <dbReference type="ARBA" id="ARBA00023136"/>
    </source>
</evidence>
<dbReference type="PANTHER" id="PTHR33452:SF1">
    <property type="entry name" value="INNER MEMBRANE PROTEIN YPHA-RELATED"/>
    <property type="match status" value="1"/>
</dbReference>
<proteinExistence type="inferred from homology"/>
<dbReference type="GO" id="GO:0005886">
    <property type="term" value="C:plasma membrane"/>
    <property type="evidence" value="ECO:0007669"/>
    <property type="project" value="UniProtKB-SubCell"/>
</dbReference>
<keyword evidence="4 7" id="KW-0812">Transmembrane</keyword>
<evidence type="ECO:0000256" key="7">
    <source>
        <dbReference type="SAM" id="Phobius"/>
    </source>
</evidence>
<keyword evidence="9" id="KW-1185">Reference proteome</keyword>
<evidence type="ECO:0000313" key="9">
    <source>
        <dbReference type="Proteomes" id="UP000241507"/>
    </source>
</evidence>
<dbReference type="InterPro" id="IPR051907">
    <property type="entry name" value="DoxX-like_oxidoreductase"/>
</dbReference>
<dbReference type="PANTHER" id="PTHR33452">
    <property type="entry name" value="OXIDOREDUCTASE CATD-RELATED"/>
    <property type="match status" value="1"/>
</dbReference>
<dbReference type="EMBL" id="CP028136">
    <property type="protein sequence ID" value="AVR47523.1"/>
    <property type="molecule type" value="Genomic_DNA"/>
</dbReference>
<protein>
    <submittedName>
        <fullName evidence="8">DoxX family protein</fullName>
    </submittedName>
</protein>
<feature type="transmembrane region" description="Helical" evidence="7">
    <location>
        <begin position="112"/>
        <end position="130"/>
    </location>
</feature>
<evidence type="ECO:0000256" key="2">
    <source>
        <dbReference type="ARBA" id="ARBA00006679"/>
    </source>
</evidence>
<comment type="similarity">
    <text evidence="2">Belongs to the DoxX family.</text>
</comment>
<keyword evidence="3" id="KW-1003">Cell membrane</keyword>
<feature type="transmembrane region" description="Helical" evidence="7">
    <location>
        <begin position="82"/>
        <end position="100"/>
    </location>
</feature>
<accession>A0A2R3ZB58</accession>
<dbReference type="OrthoDB" id="9813193at2"/>
<evidence type="ECO:0000256" key="5">
    <source>
        <dbReference type="ARBA" id="ARBA00022989"/>
    </source>
</evidence>
<sequence>MNKIFKIDFSPSQVDGALLIIRVAVATLMLTHGIPKLQSLLAGGEIQFPGVMGLSPAFSLGLAVFAEFFCSILILLGLATRLAVIPPIITMLIAVFMIHLSDPFANQELGLLYLFLYLPLLILGSGRYSVDQMLRSVQRPVTTES</sequence>
<keyword evidence="5 7" id="KW-1133">Transmembrane helix</keyword>
<reference evidence="9" key="1">
    <citation type="submission" date="2018-03" db="EMBL/GenBank/DDBJ databases">
        <title>Gramella fulva sp. nov., isolated from a dry surface of tidal flat.</title>
        <authorList>
            <person name="Hwang S.H."/>
            <person name="Hwang W.M."/>
            <person name="Kang K."/>
            <person name="Ahn T.-Y."/>
        </authorList>
    </citation>
    <scope>NUCLEOTIDE SEQUENCE [LARGE SCALE GENOMIC DNA]</scope>
    <source>
        <strain evidence="9">SH35</strain>
    </source>
</reference>
<feature type="transmembrane region" description="Helical" evidence="7">
    <location>
        <begin position="54"/>
        <end position="75"/>
    </location>
</feature>
<organism evidence="8 9">
    <name type="scientific">Christiangramia fulva</name>
    <dbReference type="NCBI Taxonomy" id="2126553"/>
    <lineage>
        <taxon>Bacteria</taxon>
        <taxon>Pseudomonadati</taxon>
        <taxon>Bacteroidota</taxon>
        <taxon>Flavobacteriia</taxon>
        <taxon>Flavobacteriales</taxon>
        <taxon>Flavobacteriaceae</taxon>
        <taxon>Christiangramia</taxon>
    </lineage>
</organism>
<dbReference type="RefSeq" id="WP_107014290.1">
    <property type="nucleotide sequence ID" value="NZ_CP028136.1"/>
</dbReference>
<feature type="transmembrane region" description="Helical" evidence="7">
    <location>
        <begin position="12"/>
        <end position="34"/>
    </location>
</feature>
<keyword evidence="6 7" id="KW-0472">Membrane</keyword>
<dbReference type="Proteomes" id="UP000241507">
    <property type="component" value="Chromosome"/>
</dbReference>
<dbReference type="InterPro" id="IPR032808">
    <property type="entry name" value="DoxX"/>
</dbReference>
<gene>
    <name evidence="8" type="ORF">C7S20_17015</name>
</gene>
<name>A0A2R3ZB58_9FLAO</name>
<dbReference type="KEGG" id="grs:C7S20_17015"/>
<evidence type="ECO:0000256" key="4">
    <source>
        <dbReference type="ARBA" id="ARBA00022692"/>
    </source>
</evidence>
<evidence type="ECO:0000256" key="1">
    <source>
        <dbReference type="ARBA" id="ARBA00004651"/>
    </source>
</evidence>
<dbReference type="AlphaFoldDB" id="A0A2R3ZB58"/>